<name>A0A7H9CKS3_9BACT</name>
<reference evidence="1 2" key="1">
    <citation type="submission" date="2020-02" db="EMBL/GenBank/DDBJ databases">
        <title>Complete genome sequence of the novel Campylobacter species Candidatus Campylobacter infans.</title>
        <authorList>
            <person name="Duim B."/>
            <person name="Zomer A."/>
            <person name="van der Graaf L."/>
            <person name="Wagenaar J."/>
        </authorList>
    </citation>
    <scope>NUCLEOTIDE SEQUENCE [LARGE SCALE GENOMIC DNA]</scope>
    <source>
        <strain evidence="1 2">19S00001</strain>
    </source>
</reference>
<dbReference type="RefSeq" id="WP_179975902.1">
    <property type="nucleotide sequence ID" value="NZ_CP049075.1"/>
</dbReference>
<dbReference type="EMBL" id="CP049075">
    <property type="protein sequence ID" value="QLI05409.1"/>
    <property type="molecule type" value="Genomic_DNA"/>
</dbReference>
<keyword evidence="2" id="KW-1185">Reference proteome</keyword>
<evidence type="ECO:0000313" key="1">
    <source>
        <dbReference type="EMBL" id="QLI05409.1"/>
    </source>
</evidence>
<dbReference type="KEGG" id="cinf:CINF_0898"/>
<dbReference type="InterPro" id="IPR029058">
    <property type="entry name" value="AB_hydrolase_fold"/>
</dbReference>
<organism evidence="1 2">
    <name type="scientific">Candidatus Campylobacter infans</name>
    <dbReference type="NCBI Taxonomy" id="2561898"/>
    <lineage>
        <taxon>Bacteria</taxon>
        <taxon>Pseudomonadati</taxon>
        <taxon>Campylobacterota</taxon>
        <taxon>Epsilonproteobacteria</taxon>
        <taxon>Campylobacterales</taxon>
        <taxon>Campylobacteraceae</taxon>
        <taxon>Campylobacter</taxon>
    </lineage>
</organism>
<evidence type="ECO:0000313" key="2">
    <source>
        <dbReference type="Proteomes" id="UP000509414"/>
    </source>
</evidence>
<dbReference type="Proteomes" id="UP000509414">
    <property type="component" value="Chromosome"/>
</dbReference>
<sequence>MKNQNISLNEVKNSAFLANASYGNVGGDKKDDLPNLGETITNDTTNSSFQVVEQTNEDGGGFSGTVFKNTETNKYVIAFRGTSISIPRDFIDNAIMGK</sequence>
<dbReference type="AlphaFoldDB" id="A0A7H9CKS3"/>
<proteinExistence type="predicted"/>
<gene>
    <name evidence="1" type="ORF">CINF_0898</name>
</gene>
<dbReference type="Gene3D" id="3.40.50.1820">
    <property type="entry name" value="alpha/beta hydrolase"/>
    <property type="match status" value="1"/>
</dbReference>
<accession>A0A7H9CKS3</accession>
<protein>
    <submittedName>
        <fullName evidence="1">Uncharacterized protein</fullName>
    </submittedName>
</protein>
<dbReference type="SUPFAM" id="SSF53474">
    <property type="entry name" value="alpha/beta-Hydrolases"/>
    <property type="match status" value="1"/>
</dbReference>